<dbReference type="OrthoDB" id="4135208at2759"/>
<dbReference type="EMBL" id="KN846952">
    <property type="protein sequence ID" value="KIV82425.1"/>
    <property type="molecule type" value="Genomic_DNA"/>
</dbReference>
<evidence type="ECO:0000313" key="2">
    <source>
        <dbReference type="Proteomes" id="UP000053599"/>
    </source>
</evidence>
<organism evidence="1 2">
    <name type="scientific">Exophiala sideris</name>
    <dbReference type="NCBI Taxonomy" id="1016849"/>
    <lineage>
        <taxon>Eukaryota</taxon>
        <taxon>Fungi</taxon>
        <taxon>Dikarya</taxon>
        <taxon>Ascomycota</taxon>
        <taxon>Pezizomycotina</taxon>
        <taxon>Eurotiomycetes</taxon>
        <taxon>Chaetothyriomycetidae</taxon>
        <taxon>Chaetothyriales</taxon>
        <taxon>Herpotrichiellaceae</taxon>
        <taxon>Exophiala</taxon>
    </lineage>
</organism>
<gene>
    <name evidence="1" type="ORF">PV11_04540</name>
</gene>
<dbReference type="HOGENOM" id="CLU_924467_0_0_1"/>
<accession>A0A0D1W118</accession>
<dbReference type="AlphaFoldDB" id="A0A0D1W118"/>
<dbReference type="Proteomes" id="UP000053599">
    <property type="component" value="Unassembled WGS sequence"/>
</dbReference>
<name>A0A0D1W118_9EURO</name>
<reference evidence="1 2" key="1">
    <citation type="submission" date="2015-01" db="EMBL/GenBank/DDBJ databases">
        <title>The Genome Sequence of Exophiala sideris CBS121828.</title>
        <authorList>
            <consortium name="The Broad Institute Genomics Platform"/>
            <person name="Cuomo C."/>
            <person name="de Hoog S."/>
            <person name="Gorbushina A."/>
            <person name="Stielow B."/>
            <person name="Teixiera M."/>
            <person name="Abouelleil A."/>
            <person name="Chapman S.B."/>
            <person name="Priest M."/>
            <person name="Young S.K."/>
            <person name="Wortman J."/>
            <person name="Nusbaum C."/>
            <person name="Birren B."/>
        </authorList>
    </citation>
    <scope>NUCLEOTIDE SEQUENCE [LARGE SCALE GENOMIC DNA]</scope>
    <source>
        <strain evidence="1 2">CBS 121828</strain>
    </source>
</reference>
<proteinExistence type="predicted"/>
<sequence>MATLPTVVLRDIATKLIDRLKDDALRKKTTSTLCSLRLTCRELGKMAAIKDALFSNINLHATQTSMTKVERTDFSAIGPSIRRINFFTSPYFYDLDIMDFKKMLYLHYAQLTEVKVCGRCISAWFLKYVEEKFSYPRSDNEHAILYQSYMERAHNDQHSAVNGSLARAWATMLRFSEHVDTIKLCPASKATSHMPYQIVEIDSGQCDHCSWTAAFIGNLAEGSGDHLLTAVFDALASTVLPIKNLTIECRLKDDPTADWRALHWEPLALDQVETVVIKEPPYGVRDHSTEVTQERTGMLFY</sequence>
<protein>
    <submittedName>
        <fullName evidence="1">Uncharacterized protein</fullName>
    </submittedName>
</protein>
<evidence type="ECO:0000313" key="1">
    <source>
        <dbReference type="EMBL" id="KIV82425.1"/>
    </source>
</evidence>